<dbReference type="GO" id="GO:0005539">
    <property type="term" value="F:glycosaminoglycan binding"/>
    <property type="evidence" value="ECO:0007669"/>
    <property type="project" value="TreeGrafter"/>
</dbReference>
<accession>A0A2L2SU56</accession>
<dbReference type="AlphaFoldDB" id="A0A2L2SU56"/>
<dbReference type="InterPro" id="IPR012083">
    <property type="entry name" value="Arylsulfatase"/>
</dbReference>
<dbReference type="InterPro" id="IPR017850">
    <property type="entry name" value="Alkaline_phosphatase_core_sf"/>
</dbReference>
<comment type="similarity">
    <text evidence="1 2">Belongs to the sulfatase family.</text>
</comment>
<dbReference type="Gene3D" id="3.40.720.10">
    <property type="entry name" value="Alkaline Phosphatase, subunit A"/>
    <property type="match status" value="1"/>
</dbReference>
<dbReference type="PANTHER" id="PTHR43108:SF8">
    <property type="entry name" value="SD21168P"/>
    <property type="match status" value="1"/>
</dbReference>
<dbReference type="SUPFAM" id="SSF53649">
    <property type="entry name" value="Alkaline phosphatase-like"/>
    <property type="match status" value="1"/>
</dbReference>
<protein>
    <recommendedName>
        <fullName evidence="2">Arylsulfatase</fullName>
        <shortName evidence="2">AS</shortName>
        <ecNumber evidence="2">3.1.6.1</ecNumber>
    </recommendedName>
    <alternativeName>
        <fullName evidence="2">Aryl-sulfate sulphohydrolase</fullName>
    </alternativeName>
</protein>
<keyword evidence="2" id="KW-0378">Hydrolase</keyword>
<proteinExistence type="inferred from homology"/>
<sequence>MLFHLLGVMSLVSGVAVASKPSKPNIILILTNDQDVHMQSMDYMPLLKTYMVDKGTLYKRHYCIMTGKLAHNSNVTDMIPPYGEYSTKFASYIQGLNDDYLPVWLQDNGYNTYYTGKLFNAHTTENYDKPHAAGWTSSDFLLDPFTHSYWNATWQKDFEKPVSRGGYYNTDDLADKTINYIREAHATGKPFFLGSAPIAPHDEACINPEALKGAISPDSPEARPQILPPFPALRHENMFAGLKVPRTPNFNPDKPSGVNWVARLPRLNQTSIDYNDNYFRRRLQALQAVDEMVERIVQELEKLNIADNTYVIYTTDNGYHLSQYRLQPGKTCGFETDIHIPLLIRGPGIPKGAIVDVVTNHTNLVPTIFRMAGIPAKPEFDGVAVPLTNNEIFKGLSARAEHIAVEYWGLSIDESWNSSISLGNTYKGIRLQSKDYSFYYAVHCTNEHELYDISADPYQIKNLLPSGPNGTGIAITDYNSTTKVYNRPPVNFISRLDSMMMVMKSCKGKTCQNPWSTLRPESDVRSLEDALDKKYDDFYLQSARSNSVRFSMCANGYIVAVEGPQNPLVYQTADWSAMT</sequence>
<evidence type="ECO:0000313" key="5">
    <source>
        <dbReference type="EMBL" id="CEI41704.1"/>
    </source>
</evidence>
<comment type="catalytic activity">
    <reaction evidence="2">
        <text>an aryl sulfate + H2O = a phenol + sulfate + H(+)</text>
        <dbReference type="Rhea" id="RHEA:17261"/>
        <dbReference type="ChEBI" id="CHEBI:15377"/>
        <dbReference type="ChEBI" id="CHEBI:15378"/>
        <dbReference type="ChEBI" id="CHEBI:16189"/>
        <dbReference type="ChEBI" id="CHEBI:33853"/>
        <dbReference type="ChEBI" id="CHEBI:140317"/>
        <dbReference type="EC" id="3.1.6.1"/>
    </reaction>
</comment>
<feature type="chain" id="PRO_5014986077" description="Arylsulfatase" evidence="3">
    <location>
        <begin position="19"/>
        <end position="579"/>
    </location>
</feature>
<dbReference type="GO" id="GO:0008449">
    <property type="term" value="F:N-acetylglucosamine-6-sulfatase activity"/>
    <property type="evidence" value="ECO:0007669"/>
    <property type="project" value="TreeGrafter"/>
</dbReference>
<feature type="domain" description="Sulfatase N-terminal" evidence="4">
    <location>
        <begin position="24"/>
        <end position="374"/>
    </location>
</feature>
<dbReference type="Pfam" id="PF00884">
    <property type="entry name" value="Sulfatase"/>
    <property type="match status" value="1"/>
</dbReference>
<feature type="signal peptide" evidence="3">
    <location>
        <begin position="1"/>
        <end position="18"/>
    </location>
</feature>
<reference evidence="6" key="1">
    <citation type="submission" date="2014-10" db="EMBL/GenBank/DDBJ databases">
        <authorList>
            <person name="King R."/>
        </authorList>
    </citation>
    <scope>NUCLEOTIDE SEQUENCE [LARGE SCALE GENOMIC DNA]</scope>
    <source>
        <strain evidence="6">A3/5</strain>
    </source>
</reference>
<organism evidence="5 6">
    <name type="scientific">Fusarium venenatum</name>
    <dbReference type="NCBI Taxonomy" id="56646"/>
    <lineage>
        <taxon>Eukaryota</taxon>
        <taxon>Fungi</taxon>
        <taxon>Dikarya</taxon>
        <taxon>Ascomycota</taxon>
        <taxon>Pezizomycotina</taxon>
        <taxon>Sordariomycetes</taxon>
        <taxon>Hypocreomycetidae</taxon>
        <taxon>Hypocreales</taxon>
        <taxon>Nectriaceae</taxon>
        <taxon>Fusarium</taxon>
    </lineage>
</organism>
<dbReference type="EC" id="3.1.6.1" evidence="2"/>
<dbReference type="PANTHER" id="PTHR43108">
    <property type="entry name" value="N-ACETYLGLUCOSAMINE-6-SULFATASE FAMILY MEMBER"/>
    <property type="match status" value="1"/>
</dbReference>
<evidence type="ECO:0000259" key="4">
    <source>
        <dbReference type="Pfam" id="PF00884"/>
    </source>
</evidence>
<name>A0A2L2SU56_9HYPO</name>
<dbReference type="GO" id="GO:0018958">
    <property type="term" value="P:phenol-containing compound metabolic process"/>
    <property type="evidence" value="ECO:0007669"/>
    <property type="project" value="InterPro"/>
</dbReference>
<evidence type="ECO:0000256" key="1">
    <source>
        <dbReference type="ARBA" id="ARBA00008779"/>
    </source>
</evidence>
<keyword evidence="3" id="KW-0732">Signal</keyword>
<evidence type="ECO:0000256" key="2">
    <source>
        <dbReference type="PIRNR" id="PIRNR000972"/>
    </source>
</evidence>
<keyword evidence="6" id="KW-1185">Reference proteome</keyword>
<dbReference type="Proteomes" id="UP000245910">
    <property type="component" value="Chromosome IIII"/>
</dbReference>
<evidence type="ECO:0000313" key="6">
    <source>
        <dbReference type="Proteomes" id="UP000245910"/>
    </source>
</evidence>
<dbReference type="GO" id="GO:0004065">
    <property type="term" value="F:arylsulfatase activity"/>
    <property type="evidence" value="ECO:0007669"/>
    <property type="project" value="UniProtKB-UniRule"/>
</dbReference>
<evidence type="ECO:0000256" key="3">
    <source>
        <dbReference type="SAM" id="SignalP"/>
    </source>
</evidence>
<dbReference type="STRING" id="56646.A0A2L2SU56"/>
<dbReference type="EMBL" id="LN649232">
    <property type="protein sequence ID" value="CEI41704.1"/>
    <property type="molecule type" value="Genomic_DNA"/>
</dbReference>
<dbReference type="CDD" id="cd16147">
    <property type="entry name" value="G6S"/>
    <property type="match status" value="1"/>
</dbReference>
<dbReference type="InterPro" id="IPR000917">
    <property type="entry name" value="Sulfatase_N"/>
</dbReference>
<dbReference type="PIRSF" id="PIRSF000972">
    <property type="entry name" value="Arylsulf_plant"/>
    <property type="match status" value="1"/>
</dbReference>